<evidence type="ECO:0000256" key="1">
    <source>
        <dbReference type="ARBA" id="ARBA00022614"/>
    </source>
</evidence>
<dbReference type="PANTHER" id="PTHR46652">
    <property type="entry name" value="LEUCINE-RICH REPEAT AND IQ DOMAIN-CONTAINING PROTEIN 1-RELATED"/>
    <property type="match status" value="1"/>
</dbReference>
<accession>A0A6G1FRI3</accession>
<dbReference type="InterPro" id="IPR001611">
    <property type="entry name" value="Leu-rich_rpt"/>
</dbReference>
<evidence type="ECO:0000256" key="2">
    <source>
        <dbReference type="ARBA" id="ARBA00022737"/>
    </source>
</evidence>
<dbReference type="FunFam" id="3.80.10.10:FF:000446">
    <property type="entry name" value="Protein phosphatase 1 regulatory subunit SDS22"/>
    <property type="match status" value="1"/>
</dbReference>
<dbReference type="InterPro" id="IPR003591">
    <property type="entry name" value="Leu-rich_rpt_typical-subtyp"/>
</dbReference>
<proteinExistence type="predicted"/>
<keyword evidence="2" id="KW-0677">Repeat</keyword>
<dbReference type="EMBL" id="ML975187">
    <property type="protein sequence ID" value="KAF1808272.1"/>
    <property type="molecule type" value="Genomic_DNA"/>
</dbReference>
<dbReference type="PANTHER" id="PTHR46652:SF3">
    <property type="entry name" value="LEUCINE-RICH REPEAT-CONTAINING PROTEIN 9"/>
    <property type="match status" value="1"/>
</dbReference>
<organism evidence="4">
    <name type="scientific">Eremomyces bilateralis CBS 781.70</name>
    <dbReference type="NCBI Taxonomy" id="1392243"/>
    <lineage>
        <taxon>Eukaryota</taxon>
        <taxon>Fungi</taxon>
        <taxon>Dikarya</taxon>
        <taxon>Ascomycota</taxon>
        <taxon>Pezizomycotina</taxon>
        <taxon>Dothideomycetes</taxon>
        <taxon>Dothideomycetes incertae sedis</taxon>
        <taxon>Eremomycetales</taxon>
        <taxon>Eremomycetaceae</taxon>
        <taxon>Eremomyces</taxon>
    </lineage>
</organism>
<dbReference type="SMART" id="SM00369">
    <property type="entry name" value="LRR_TYP"/>
    <property type="match status" value="4"/>
</dbReference>
<reference evidence="4 6" key="1">
    <citation type="submission" date="2020-01" db="EMBL/GenBank/DDBJ databases">
        <authorList>
            <consortium name="DOE Joint Genome Institute"/>
            <person name="Haridas S."/>
            <person name="Albert R."/>
            <person name="Binder M."/>
            <person name="Bloem J."/>
            <person name="Labutti K."/>
            <person name="Salamov A."/>
            <person name="Andreopoulos B."/>
            <person name="Baker S.E."/>
            <person name="Barry K."/>
            <person name="Bills G."/>
            <person name="Bluhm B.H."/>
            <person name="Cannon C."/>
            <person name="Castanera R."/>
            <person name="Culley D.E."/>
            <person name="Daum C."/>
            <person name="Ezra D."/>
            <person name="Gonzalez J.B."/>
            <person name="Henrissat B."/>
            <person name="Kuo A."/>
            <person name="Liang C."/>
            <person name="Lipzen A."/>
            <person name="Lutzoni F."/>
            <person name="Magnuson J."/>
            <person name="Mondo S."/>
            <person name="Nolan M."/>
            <person name="Ohm R."/>
            <person name="Pangilinan J."/>
            <person name="Park H.-J."/>
            <person name="Ramirez L."/>
            <person name="Alfaro M."/>
            <person name="Sun H."/>
            <person name="Tritt A."/>
            <person name="Yoshinaga Y."/>
            <person name="Zwiers L.-H."/>
            <person name="Turgeon B.G."/>
            <person name="Goodwin S.B."/>
            <person name="Spatafora J.W."/>
            <person name="Crous P.W."/>
            <person name="Grigoriev I.V."/>
        </authorList>
    </citation>
    <scope>NUCLEOTIDE SEQUENCE</scope>
    <source>
        <strain evidence="4 6">CBS 781.70</strain>
    </source>
</reference>
<feature type="compositionally biased region" description="Acidic residues" evidence="3">
    <location>
        <begin position="72"/>
        <end position="82"/>
    </location>
</feature>
<dbReference type="RefSeq" id="XP_033529903.1">
    <property type="nucleotide sequence ID" value="XM_033680871.1"/>
</dbReference>
<dbReference type="Gene3D" id="3.80.10.10">
    <property type="entry name" value="Ribonuclease Inhibitor"/>
    <property type="match status" value="2"/>
</dbReference>
<feature type="compositionally biased region" description="Acidic residues" evidence="3">
    <location>
        <begin position="36"/>
        <end position="56"/>
    </location>
</feature>
<dbReference type="InterPro" id="IPR025875">
    <property type="entry name" value="Leu-rich_rpt_4"/>
</dbReference>
<dbReference type="SUPFAM" id="SSF52058">
    <property type="entry name" value="L domain-like"/>
    <property type="match status" value="1"/>
</dbReference>
<dbReference type="AlphaFoldDB" id="A0A6G1FRI3"/>
<dbReference type="PRINTS" id="PR00019">
    <property type="entry name" value="LEURICHRPT"/>
</dbReference>
<dbReference type="Pfam" id="PF13516">
    <property type="entry name" value="LRR_6"/>
    <property type="match status" value="1"/>
</dbReference>
<feature type="compositionally biased region" description="Basic and acidic residues" evidence="3">
    <location>
        <begin position="26"/>
        <end position="35"/>
    </location>
</feature>
<reference evidence="6" key="2">
    <citation type="submission" date="2020-04" db="EMBL/GenBank/DDBJ databases">
        <authorList>
            <consortium name="NCBI Genome Project"/>
        </authorList>
    </citation>
    <scope>NUCLEOTIDE SEQUENCE</scope>
    <source>
        <strain evidence="6">CBS 781.70</strain>
    </source>
</reference>
<gene>
    <name evidence="4 6" type="ORF">P152DRAFT_469110</name>
</gene>
<evidence type="ECO:0000256" key="3">
    <source>
        <dbReference type="SAM" id="MobiDB-lite"/>
    </source>
</evidence>
<dbReference type="InterPro" id="IPR050836">
    <property type="entry name" value="SDS22/Internalin_LRR"/>
</dbReference>
<dbReference type="InterPro" id="IPR032675">
    <property type="entry name" value="LRR_dom_sf"/>
</dbReference>
<protein>
    <submittedName>
        <fullName evidence="4 6">L domain-like protein</fullName>
    </submittedName>
</protein>
<dbReference type="OrthoDB" id="266138at2759"/>
<dbReference type="Pfam" id="PF12799">
    <property type="entry name" value="LRR_4"/>
    <property type="match status" value="2"/>
</dbReference>
<name>A0A6G1FRI3_9PEZI</name>
<feature type="region of interest" description="Disordered" evidence="3">
    <location>
        <begin position="1"/>
        <end position="82"/>
    </location>
</feature>
<keyword evidence="5" id="KW-1185">Reference proteome</keyword>
<reference evidence="6" key="3">
    <citation type="submission" date="2025-04" db="UniProtKB">
        <authorList>
            <consortium name="RefSeq"/>
        </authorList>
    </citation>
    <scope>IDENTIFICATION</scope>
    <source>
        <strain evidence="6">CBS 781.70</strain>
    </source>
</reference>
<evidence type="ECO:0000313" key="6">
    <source>
        <dbReference type="RefSeq" id="XP_033529903.1"/>
    </source>
</evidence>
<sequence length="372" mass="42177">MAAARSIRPSAGERGAEMTSGLGWDGKLRHPSKMEQEEEENGEATDEEDDEEEEEEPLRQTRRGETQVVEGEGIDPDEDLLDGYEPDTTEIDLVHCRITSIPALRLERFPKTERLCLRQNQISTIEFPPELATSVQELDLYDNLISHIKGLDDFTALTSLDLSFNKIKHIKRLSHLSRLTDLYFVQNRISTIENLHHPHLKNLELGANRIRTIENLDNLPSLEQLWLGKNKIDRLQNLDRLPSLSLLSIQSNRLTSLSGLSLPSLTELYISHNAITDLAPLASLPNLRVLDISNNPVASLAGVAPLTKLEELWASYCALEDFEEVARECKEMKELETVYFEGNPLQKRQPVLYRGKVRLAIPWVKQIDASKC</sequence>
<keyword evidence="1" id="KW-0433">Leucine-rich repeat</keyword>
<dbReference type="SMART" id="SM00365">
    <property type="entry name" value="LRR_SD22"/>
    <property type="match status" value="9"/>
</dbReference>
<dbReference type="Proteomes" id="UP000504638">
    <property type="component" value="Unplaced"/>
</dbReference>
<evidence type="ECO:0000313" key="4">
    <source>
        <dbReference type="EMBL" id="KAF1808272.1"/>
    </source>
</evidence>
<evidence type="ECO:0000313" key="5">
    <source>
        <dbReference type="Proteomes" id="UP000504638"/>
    </source>
</evidence>
<dbReference type="PROSITE" id="PS51450">
    <property type="entry name" value="LRR"/>
    <property type="match status" value="6"/>
</dbReference>
<dbReference type="GeneID" id="54421441"/>